<reference evidence="5" key="2">
    <citation type="submission" date="2015-01" db="EMBL/GenBank/DDBJ databases">
        <title>Evolutionary Origins and Diversification of the Mycorrhizal Mutualists.</title>
        <authorList>
            <consortium name="DOE Joint Genome Institute"/>
            <consortium name="Mycorrhizal Genomics Consortium"/>
            <person name="Kohler A."/>
            <person name="Kuo A."/>
            <person name="Nagy L.G."/>
            <person name="Floudas D."/>
            <person name="Copeland A."/>
            <person name="Barry K.W."/>
            <person name="Cichocki N."/>
            <person name="Veneault-Fourrey C."/>
            <person name="LaButti K."/>
            <person name="Lindquist E.A."/>
            <person name="Lipzen A."/>
            <person name="Lundell T."/>
            <person name="Morin E."/>
            <person name="Murat C."/>
            <person name="Riley R."/>
            <person name="Ohm R."/>
            <person name="Sun H."/>
            <person name="Tunlid A."/>
            <person name="Henrissat B."/>
            <person name="Grigoriev I.V."/>
            <person name="Hibbett D.S."/>
            <person name="Martin F."/>
        </authorList>
    </citation>
    <scope>NUCLEOTIDE SEQUENCE [LARGE SCALE GENOMIC DNA]</scope>
    <source>
        <strain evidence="5">441</strain>
    </source>
</reference>
<keyword evidence="3" id="KW-0472">Membrane</keyword>
<dbReference type="InterPro" id="IPR029044">
    <property type="entry name" value="Nucleotide-diphossugar_trans"/>
</dbReference>
<evidence type="ECO:0000256" key="3">
    <source>
        <dbReference type="SAM" id="Phobius"/>
    </source>
</evidence>
<dbReference type="EMBL" id="KN833704">
    <property type="protein sequence ID" value="KIK25937.1"/>
    <property type="molecule type" value="Genomic_DNA"/>
</dbReference>
<dbReference type="PANTHER" id="PTHR12042:SF21">
    <property type="entry name" value="ALPHA1,4-GALACTOSYLTRANSFERASE 1-RELATED"/>
    <property type="match status" value="1"/>
</dbReference>
<organism evidence="4 5">
    <name type="scientific">Pisolithus microcarpus 441</name>
    <dbReference type="NCBI Taxonomy" id="765257"/>
    <lineage>
        <taxon>Eukaryota</taxon>
        <taxon>Fungi</taxon>
        <taxon>Dikarya</taxon>
        <taxon>Basidiomycota</taxon>
        <taxon>Agaricomycotina</taxon>
        <taxon>Agaricomycetes</taxon>
        <taxon>Agaricomycetidae</taxon>
        <taxon>Boletales</taxon>
        <taxon>Sclerodermatineae</taxon>
        <taxon>Pisolithaceae</taxon>
        <taxon>Pisolithus</taxon>
    </lineage>
</organism>
<dbReference type="OrthoDB" id="409543at2759"/>
<reference evidence="4 5" key="1">
    <citation type="submission" date="2014-04" db="EMBL/GenBank/DDBJ databases">
        <authorList>
            <consortium name="DOE Joint Genome Institute"/>
            <person name="Kuo A."/>
            <person name="Kohler A."/>
            <person name="Costa M.D."/>
            <person name="Nagy L.G."/>
            <person name="Floudas D."/>
            <person name="Copeland A."/>
            <person name="Barry K.W."/>
            <person name="Cichocki N."/>
            <person name="Veneault-Fourrey C."/>
            <person name="LaButti K."/>
            <person name="Lindquist E.A."/>
            <person name="Lipzen A."/>
            <person name="Lundell T."/>
            <person name="Morin E."/>
            <person name="Murat C."/>
            <person name="Sun H."/>
            <person name="Tunlid A."/>
            <person name="Henrissat B."/>
            <person name="Grigoriev I.V."/>
            <person name="Hibbett D.S."/>
            <person name="Martin F."/>
            <person name="Nordberg H.P."/>
            <person name="Cantor M.N."/>
            <person name="Hua S.X."/>
        </authorList>
    </citation>
    <scope>NUCLEOTIDE SEQUENCE [LARGE SCALE GENOMIC DNA]</scope>
    <source>
        <strain evidence="4 5">441</strain>
    </source>
</reference>
<name>A0A0C9ZUP4_9AGAM</name>
<evidence type="ECO:0000256" key="2">
    <source>
        <dbReference type="SAM" id="MobiDB-lite"/>
    </source>
</evidence>
<keyword evidence="3" id="KW-1133">Transmembrane helix</keyword>
<dbReference type="GO" id="GO:0006688">
    <property type="term" value="P:glycosphingolipid biosynthetic process"/>
    <property type="evidence" value="ECO:0007669"/>
    <property type="project" value="TreeGrafter"/>
</dbReference>
<dbReference type="InterPro" id="IPR007577">
    <property type="entry name" value="GlycoTrfase_DXD_sugar-bd_CS"/>
</dbReference>
<feature type="transmembrane region" description="Helical" evidence="3">
    <location>
        <begin position="76"/>
        <end position="96"/>
    </location>
</feature>
<proteinExistence type="inferred from homology"/>
<dbReference type="Pfam" id="PF04488">
    <property type="entry name" value="Gly_transf_sug"/>
    <property type="match status" value="1"/>
</dbReference>
<dbReference type="Gene3D" id="3.90.550.20">
    <property type="match status" value="1"/>
</dbReference>
<dbReference type="PANTHER" id="PTHR12042">
    <property type="entry name" value="LACTOSYLCERAMIDE 4-ALPHA-GALACTOSYLTRANSFERASE ALPHA- 1,4-GALACTOSYLTRANSFERASE"/>
    <property type="match status" value="1"/>
</dbReference>
<evidence type="ECO:0000256" key="1">
    <source>
        <dbReference type="ARBA" id="ARBA00009003"/>
    </source>
</evidence>
<dbReference type="InterPro" id="IPR051981">
    <property type="entry name" value="Glycosyltransf_32"/>
</dbReference>
<protein>
    <recommendedName>
        <fullName evidence="6">Glycosyltransferase family 32 protein</fullName>
    </recommendedName>
</protein>
<dbReference type="GO" id="GO:0016758">
    <property type="term" value="F:hexosyltransferase activity"/>
    <property type="evidence" value="ECO:0007669"/>
    <property type="project" value="TreeGrafter"/>
</dbReference>
<accession>A0A0C9ZUP4</accession>
<dbReference type="Proteomes" id="UP000054018">
    <property type="component" value="Unassembled WGS sequence"/>
</dbReference>
<dbReference type="GO" id="GO:0016020">
    <property type="term" value="C:membrane"/>
    <property type="evidence" value="ECO:0007669"/>
    <property type="project" value="GOC"/>
</dbReference>
<dbReference type="SUPFAM" id="SSF53448">
    <property type="entry name" value="Nucleotide-diphospho-sugar transferases"/>
    <property type="match status" value="1"/>
</dbReference>
<dbReference type="HOGENOM" id="CLU_036116_0_0_1"/>
<evidence type="ECO:0000313" key="5">
    <source>
        <dbReference type="Proteomes" id="UP000054018"/>
    </source>
</evidence>
<dbReference type="AlphaFoldDB" id="A0A0C9ZUP4"/>
<dbReference type="STRING" id="765257.A0A0C9ZUP4"/>
<comment type="similarity">
    <text evidence="1">Belongs to the glycosyltransferase 32 family.</text>
</comment>
<sequence length="492" mass="55983">MLWTRNERLPFHAVPDSPRSDTQWDDDDDIQHSPRLTSTRYPPSTLPFFLRFPWWTTSPKPRPRTSSAIMTLRPRAACKLLIVLIASSILLGLALFEPHIEIAFYSRQWVSNEITPTVPLGGCFEPERVSPEYNMTRHIYGPKTTEVHAGVPMRFGMDCYEFAGTIESPAPPPLQPWSELYGHGDAGPAEYADDVLPKDERTHFHSYWRVDLAPFGERQEQMLKSFFATQNTHKSLLILWSNGHLAPNPILQRYLDRFPQAFELRVANVTALAAGTALEGSSLLDVNDGKAWIDGDLVRLLVVWRYGGVWVDMDSLLTRNLEPLLEHEFVTQWDCYDKPYLALNGALLHFYKRSPYLCEAFHVMASSSPPRKDSTDWGALLYLKLWRRLVTGGIPPFKILPFCFSDGRACRLDNRIPDPFEPDGSAAGSGSKWWAVGTRVGEAGGLESVLRKVFAVHLHNQWEKEFPKGGWVERLLLNEYERVLGYGNVDEL</sequence>
<gene>
    <name evidence="4" type="ORF">PISMIDRAFT_314478</name>
</gene>
<keyword evidence="3" id="KW-0812">Transmembrane</keyword>
<evidence type="ECO:0000313" key="4">
    <source>
        <dbReference type="EMBL" id="KIK25937.1"/>
    </source>
</evidence>
<feature type="region of interest" description="Disordered" evidence="2">
    <location>
        <begin position="13"/>
        <end position="38"/>
    </location>
</feature>
<evidence type="ECO:0008006" key="6">
    <source>
        <dbReference type="Google" id="ProtNLM"/>
    </source>
</evidence>
<keyword evidence="5" id="KW-1185">Reference proteome</keyword>